<comment type="caution">
    <text evidence="1">The sequence shown here is derived from an EMBL/GenBank/DDBJ whole genome shotgun (WGS) entry which is preliminary data.</text>
</comment>
<gene>
    <name evidence="1" type="ORF">PORY_001871</name>
</gene>
<evidence type="ECO:0000313" key="1">
    <source>
        <dbReference type="EMBL" id="KAG4304818.1"/>
    </source>
</evidence>
<accession>A0ACB7CCZ2</accession>
<evidence type="ECO:0000313" key="2">
    <source>
        <dbReference type="Proteomes" id="UP000768646"/>
    </source>
</evidence>
<organism evidence="1 2">
    <name type="scientific">Pneumocystis oryctolagi</name>
    <dbReference type="NCBI Taxonomy" id="42067"/>
    <lineage>
        <taxon>Eukaryota</taxon>
        <taxon>Fungi</taxon>
        <taxon>Dikarya</taxon>
        <taxon>Ascomycota</taxon>
        <taxon>Taphrinomycotina</taxon>
        <taxon>Pneumocystomycetes</taxon>
        <taxon>Pneumocystaceae</taxon>
        <taxon>Pneumocystis</taxon>
    </lineage>
</organism>
<protein>
    <submittedName>
        <fullName evidence="1">Uncharacterized protein</fullName>
    </submittedName>
</protein>
<name>A0ACB7CCZ2_9ASCO</name>
<dbReference type="Proteomes" id="UP000768646">
    <property type="component" value="Unassembled WGS sequence"/>
</dbReference>
<keyword evidence="2" id="KW-1185">Reference proteome</keyword>
<reference evidence="1 2" key="1">
    <citation type="journal article" date="2021" name="Commun. Biol.">
        <title>Genomic insights into the host specific adaptation of the Pneumocystis genus.</title>
        <authorList>
            <person name="Cisse O.H."/>
            <person name="Ma L."/>
            <person name="Dekker J.P."/>
            <person name="Khil P.P."/>
            <person name="Youn J.-H."/>
            <person name="Brenchley J.M."/>
            <person name="Blair R."/>
            <person name="Pahar B."/>
            <person name="Chabe M."/>
            <person name="Van Rompay K.K.A."/>
            <person name="Keesler R."/>
            <person name="Sukura A."/>
            <person name="Hirsch V."/>
            <person name="Kutty G."/>
            <person name="Liu Y."/>
            <person name="Peng L."/>
            <person name="Chen J."/>
            <person name="Song J."/>
            <person name="Weissenbacher-Lang C."/>
            <person name="Xu J."/>
            <person name="Upham N.S."/>
            <person name="Stajich J.E."/>
            <person name="Cuomo C.A."/>
            <person name="Cushion M.T."/>
            <person name="Kovacs J.A."/>
        </authorList>
    </citation>
    <scope>NUCLEOTIDE SEQUENCE [LARGE SCALE GENOMIC DNA]</scope>
    <source>
        <strain evidence="1 2">RABM</strain>
    </source>
</reference>
<proteinExistence type="predicted"/>
<dbReference type="EMBL" id="JABTEG010000006">
    <property type="protein sequence ID" value="KAG4304818.1"/>
    <property type="molecule type" value="Genomic_DNA"/>
</dbReference>
<sequence>MRKTKNSTGNGQTNLHYLLAPLLPGLRLARRRRASAHSQRRPHPSSRPPAVRRRGGRRMAAGRTASGAVAGVS</sequence>